<keyword evidence="1 6" id="KW-0597">Phosphoprotein</keyword>
<dbReference type="SMART" id="SM00421">
    <property type="entry name" value="HTH_LUXR"/>
    <property type="match status" value="1"/>
</dbReference>
<keyword evidence="5" id="KW-0804">Transcription</keyword>
<evidence type="ECO:0000313" key="10">
    <source>
        <dbReference type="Proteomes" id="UP000765845"/>
    </source>
</evidence>
<dbReference type="InterPro" id="IPR058245">
    <property type="entry name" value="NreC/VraR/RcsB-like_REC"/>
</dbReference>
<feature type="domain" description="HTH luxR-type" evidence="7">
    <location>
        <begin position="145"/>
        <end position="210"/>
    </location>
</feature>
<dbReference type="PRINTS" id="PR00038">
    <property type="entry name" value="HTHLUXR"/>
</dbReference>
<dbReference type="PROSITE" id="PS00622">
    <property type="entry name" value="HTH_LUXR_1"/>
    <property type="match status" value="1"/>
</dbReference>
<dbReference type="InterPro" id="IPR001789">
    <property type="entry name" value="Sig_transdc_resp-reg_receiver"/>
</dbReference>
<sequence>MITVLVADDHAMVRTGISRMLDDADDIQVVGEASSGEEAVLRCRELKPDIVLMDIRMPGMGGLEATRKLQQVAPETKIIAVSACEQEPIPSRLMKAGASAFLSKGSGADAGDEIIKAVRQVAKGKRYLSPAIAQALALKNYDDEVSSPFESLSEREIQISIMIGNGLRVQDIADTLHIQTKTVNSYRYRIFEKLDVAGDVALTLLAISHGLIEAPSPGQ</sequence>
<evidence type="ECO:0000256" key="4">
    <source>
        <dbReference type="ARBA" id="ARBA00023125"/>
    </source>
</evidence>
<dbReference type="Gene3D" id="3.40.50.2300">
    <property type="match status" value="1"/>
</dbReference>
<dbReference type="SUPFAM" id="SSF46894">
    <property type="entry name" value="C-terminal effector domain of the bipartite response regulators"/>
    <property type="match status" value="1"/>
</dbReference>
<dbReference type="PANTHER" id="PTHR43214">
    <property type="entry name" value="TWO-COMPONENT RESPONSE REGULATOR"/>
    <property type="match status" value="1"/>
</dbReference>
<dbReference type="Pfam" id="PF00196">
    <property type="entry name" value="GerE"/>
    <property type="match status" value="1"/>
</dbReference>
<comment type="caution">
    <text evidence="9">The sequence shown here is derived from an EMBL/GenBank/DDBJ whole genome shotgun (WGS) entry which is preliminary data.</text>
</comment>
<dbReference type="CDD" id="cd17535">
    <property type="entry name" value="REC_NarL-like"/>
    <property type="match status" value="1"/>
</dbReference>
<feature type="modified residue" description="4-aspartylphosphate" evidence="6">
    <location>
        <position position="54"/>
    </location>
</feature>
<evidence type="ECO:0000256" key="6">
    <source>
        <dbReference type="PROSITE-ProRule" id="PRU00169"/>
    </source>
</evidence>
<evidence type="ECO:0000256" key="2">
    <source>
        <dbReference type="ARBA" id="ARBA00023012"/>
    </source>
</evidence>
<dbReference type="SMART" id="SM00448">
    <property type="entry name" value="REC"/>
    <property type="match status" value="1"/>
</dbReference>
<dbReference type="CDD" id="cd06170">
    <property type="entry name" value="LuxR_C_like"/>
    <property type="match status" value="1"/>
</dbReference>
<dbReference type="RefSeq" id="WP_168449753.1">
    <property type="nucleotide sequence ID" value="NZ_JAAWWK010000002.1"/>
</dbReference>
<protein>
    <submittedName>
        <fullName evidence="9">Response regulator</fullName>
    </submittedName>
</protein>
<keyword evidence="10" id="KW-1185">Reference proteome</keyword>
<feature type="domain" description="Response regulatory" evidence="8">
    <location>
        <begin position="3"/>
        <end position="119"/>
    </location>
</feature>
<gene>
    <name evidence="9" type="ORF">HCU74_07375</name>
</gene>
<reference evidence="9 10" key="1">
    <citation type="submission" date="2020-04" db="EMBL/GenBank/DDBJ databases">
        <authorList>
            <person name="Yoon J."/>
        </authorList>
    </citation>
    <scope>NUCLEOTIDE SEQUENCE [LARGE SCALE GENOMIC DNA]</scope>
    <source>
        <strain evidence="9 10">KMU-166</strain>
    </source>
</reference>
<dbReference type="EMBL" id="JAAWWK010000002">
    <property type="protein sequence ID" value="NKI17241.1"/>
    <property type="molecule type" value="Genomic_DNA"/>
</dbReference>
<evidence type="ECO:0000256" key="3">
    <source>
        <dbReference type="ARBA" id="ARBA00023015"/>
    </source>
</evidence>
<dbReference type="PANTHER" id="PTHR43214:SF3">
    <property type="entry name" value="RESPONSE REGULATOR UVRY"/>
    <property type="match status" value="1"/>
</dbReference>
<keyword evidence="3" id="KW-0805">Transcription regulation</keyword>
<proteinExistence type="predicted"/>
<dbReference type="InterPro" id="IPR039420">
    <property type="entry name" value="WalR-like"/>
</dbReference>
<dbReference type="Pfam" id="PF00072">
    <property type="entry name" value="Response_reg"/>
    <property type="match status" value="1"/>
</dbReference>
<evidence type="ECO:0000313" key="9">
    <source>
        <dbReference type="EMBL" id="NKI17241.1"/>
    </source>
</evidence>
<dbReference type="PROSITE" id="PS50110">
    <property type="entry name" value="RESPONSE_REGULATORY"/>
    <property type="match status" value="1"/>
</dbReference>
<evidence type="ECO:0000259" key="7">
    <source>
        <dbReference type="PROSITE" id="PS50043"/>
    </source>
</evidence>
<dbReference type="InterPro" id="IPR000792">
    <property type="entry name" value="Tscrpt_reg_LuxR_C"/>
</dbReference>
<dbReference type="PROSITE" id="PS50043">
    <property type="entry name" value="HTH_LUXR_2"/>
    <property type="match status" value="1"/>
</dbReference>
<name>A0ABX1GDL6_9GAMM</name>
<organism evidence="9 10">
    <name type="scientific">Spongiibacter thalassae</name>
    <dbReference type="NCBI Taxonomy" id="2721624"/>
    <lineage>
        <taxon>Bacteria</taxon>
        <taxon>Pseudomonadati</taxon>
        <taxon>Pseudomonadota</taxon>
        <taxon>Gammaproteobacteria</taxon>
        <taxon>Cellvibrionales</taxon>
        <taxon>Spongiibacteraceae</taxon>
        <taxon>Spongiibacter</taxon>
    </lineage>
</organism>
<dbReference type="InterPro" id="IPR016032">
    <property type="entry name" value="Sig_transdc_resp-reg_C-effctor"/>
</dbReference>
<dbReference type="InterPro" id="IPR011006">
    <property type="entry name" value="CheY-like_superfamily"/>
</dbReference>
<evidence type="ECO:0000259" key="8">
    <source>
        <dbReference type="PROSITE" id="PS50110"/>
    </source>
</evidence>
<dbReference type="SUPFAM" id="SSF52172">
    <property type="entry name" value="CheY-like"/>
    <property type="match status" value="1"/>
</dbReference>
<keyword evidence="2" id="KW-0902">Two-component regulatory system</keyword>
<keyword evidence="4" id="KW-0238">DNA-binding</keyword>
<evidence type="ECO:0000256" key="5">
    <source>
        <dbReference type="ARBA" id="ARBA00023163"/>
    </source>
</evidence>
<evidence type="ECO:0000256" key="1">
    <source>
        <dbReference type="ARBA" id="ARBA00022553"/>
    </source>
</evidence>
<dbReference type="Proteomes" id="UP000765845">
    <property type="component" value="Unassembled WGS sequence"/>
</dbReference>
<accession>A0ABX1GDL6</accession>